<dbReference type="NCBIfam" id="TIGR01143">
    <property type="entry name" value="murF"/>
    <property type="match status" value="1"/>
</dbReference>
<dbReference type="InterPro" id="IPR035911">
    <property type="entry name" value="MurE/MurF_N"/>
</dbReference>
<dbReference type="EMBL" id="JHEG04000001">
    <property type="protein sequence ID" value="KAF3890597.1"/>
    <property type="molecule type" value="Genomic_DNA"/>
</dbReference>
<accession>A0A0C1NBE1</accession>
<keyword evidence="4 10" id="KW-0547">Nucleotide-binding</keyword>
<keyword evidence="6 10" id="KW-0133">Cell shape</keyword>
<dbReference type="OrthoDB" id="9801978at2"/>
<dbReference type="InterPro" id="IPR004101">
    <property type="entry name" value="Mur_ligase_C"/>
</dbReference>
<dbReference type="GO" id="GO:0009252">
    <property type="term" value="P:peptidoglycan biosynthetic process"/>
    <property type="evidence" value="ECO:0007669"/>
    <property type="project" value="UniProtKB-UniRule"/>
</dbReference>
<dbReference type="RefSeq" id="WP_038076514.1">
    <property type="nucleotide sequence ID" value="NZ_JHEG04000001.1"/>
</dbReference>
<evidence type="ECO:0000256" key="6">
    <source>
        <dbReference type="ARBA" id="ARBA00022960"/>
    </source>
</evidence>
<keyword evidence="5 10" id="KW-0067">ATP-binding</keyword>
<dbReference type="InterPro" id="IPR000713">
    <property type="entry name" value="Mur_ligase_N"/>
</dbReference>
<dbReference type="Pfam" id="PF01225">
    <property type="entry name" value="Mur_ligase"/>
    <property type="match status" value="1"/>
</dbReference>
<dbReference type="GO" id="GO:0008360">
    <property type="term" value="P:regulation of cell shape"/>
    <property type="evidence" value="ECO:0007669"/>
    <property type="project" value="UniProtKB-KW"/>
</dbReference>
<evidence type="ECO:0000259" key="12">
    <source>
        <dbReference type="Pfam" id="PF01225"/>
    </source>
</evidence>
<reference evidence="16" key="1">
    <citation type="journal article" date="2015" name="Genome Announc.">
        <title>Draft Genome Sequence of Tolypothrix boutellei Strain VB521301.</title>
        <authorList>
            <person name="Chandrababunaidu M.M."/>
            <person name="Singh D."/>
            <person name="Sen D."/>
            <person name="Bhan S."/>
            <person name="Das S."/>
            <person name="Gupta A."/>
            <person name="Adhikary S.P."/>
            <person name="Tripathy S."/>
        </authorList>
    </citation>
    <scope>NUCLEOTIDE SEQUENCE</scope>
    <source>
        <strain evidence="16">VB521301</strain>
    </source>
</reference>
<dbReference type="GO" id="GO:0005737">
    <property type="term" value="C:cytoplasm"/>
    <property type="evidence" value="ECO:0007669"/>
    <property type="project" value="UniProtKB-SubCell"/>
</dbReference>
<keyword evidence="2 10" id="KW-0436">Ligase</keyword>
<evidence type="ECO:0000256" key="5">
    <source>
        <dbReference type="ARBA" id="ARBA00022840"/>
    </source>
</evidence>
<dbReference type="Gene3D" id="3.40.1390.10">
    <property type="entry name" value="MurE/MurF, N-terminal domain"/>
    <property type="match status" value="1"/>
</dbReference>
<dbReference type="InterPro" id="IPR036615">
    <property type="entry name" value="Mur_ligase_C_dom_sf"/>
</dbReference>
<keyword evidence="9 10" id="KW-0961">Cell wall biogenesis/degradation</keyword>
<evidence type="ECO:0000313" key="16">
    <source>
        <dbReference type="EMBL" id="KIE12092.1"/>
    </source>
</evidence>
<dbReference type="InterPro" id="IPR013221">
    <property type="entry name" value="Mur_ligase_cen"/>
</dbReference>
<evidence type="ECO:0000256" key="7">
    <source>
        <dbReference type="ARBA" id="ARBA00022984"/>
    </source>
</evidence>
<comment type="similarity">
    <text evidence="10">Belongs to the MurCDEF family. MurF subfamily.</text>
</comment>
<feature type="domain" description="Mur ligase N-terminal catalytic" evidence="12">
    <location>
        <begin position="32"/>
        <end position="74"/>
    </location>
</feature>
<dbReference type="Pfam" id="PF02875">
    <property type="entry name" value="Mur_ligase_C"/>
    <property type="match status" value="1"/>
</dbReference>
<comment type="subcellular location">
    <subcellularLocation>
        <location evidence="10 11">Cytoplasm</location>
    </subcellularLocation>
</comment>
<evidence type="ECO:0000256" key="1">
    <source>
        <dbReference type="ARBA" id="ARBA00022490"/>
    </source>
</evidence>
<dbReference type="Gene3D" id="3.90.190.20">
    <property type="entry name" value="Mur ligase, C-terminal domain"/>
    <property type="match status" value="1"/>
</dbReference>
<dbReference type="Pfam" id="PF08245">
    <property type="entry name" value="Mur_ligase_M"/>
    <property type="match status" value="1"/>
</dbReference>
<keyword evidence="8 10" id="KW-0131">Cell cycle</keyword>
<evidence type="ECO:0000256" key="2">
    <source>
        <dbReference type="ARBA" id="ARBA00022598"/>
    </source>
</evidence>
<dbReference type="GO" id="GO:0071555">
    <property type="term" value="P:cell wall organization"/>
    <property type="evidence" value="ECO:0007669"/>
    <property type="project" value="UniProtKB-KW"/>
</dbReference>
<evidence type="ECO:0000256" key="11">
    <source>
        <dbReference type="RuleBase" id="RU004136"/>
    </source>
</evidence>
<dbReference type="UniPathway" id="UPA00219"/>
<evidence type="ECO:0000256" key="4">
    <source>
        <dbReference type="ARBA" id="ARBA00022741"/>
    </source>
</evidence>
<name>A0A0C1NBE1_9CYAN</name>
<gene>
    <name evidence="10" type="primary">murF</name>
    <name evidence="16" type="ORF">DA73_0210885</name>
    <name evidence="15" type="ORF">DA73_0400037950</name>
</gene>
<evidence type="ECO:0000259" key="13">
    <source>
        <dbReference type="Pfam" id="PF02875"/>
    </source>
</evidence>
<evidence type="ECO:0000313" key="17">
    <source>
        <dbReference type="Proteomes" id="UP000029738"/>
    </source>
</evidence>
<feature type="domain" description="Mur ligase central" evidence="14">
    <location>
        <begin position="112"/>
        <end position="290"/>
    </location>
</feature>
<comment type="function">
    <text evidence="10 11">Involved in cell wall formation. Catalyzes the final step in the synthesis of UDP-N-acetylmuramoyl-pentapeptide, the precursor of murein.</text>
</comment>
<dbReference type="GO" id="GO:0051301">
    <property type="term" value="P:cell division"/>
    <property type="evidence" value="ECO:0007669"/>
    <property type="project" value="UniProtKB-KW"/>
</dbReference>
<dbReference type="InterPro" id="IPR005863">
    <property type="entry name" value="UDP-N-AcMur_synth"/>
</dbReference>
<reference evidence="15" key="2">
    <citation type="submission" date="2019-11" db="EMBL/GenBank/DDBJ databases">
        <title>Improved Assembly of Tolypothrix boutellei genome.</title>
        <authorList>
            <person name="Sarangi A.N."/>
            <person name="Mukherjee M."/>
            <person name="Ghosh S."/>
            <person name="Singh D."/>
            <person name="Das A."/>
            <person name="Kant S."/>
            <person name="Prusty A."/>
            <person name="Tripathy S."/>
        </authorList>
    </citation>
    <scope>NUCLEOTIDE SEQUENCE</scope>
    <source>
        <strain evidence="15">VB521301</strain>
    </source>
</reference>
<dbReference type="AlphaFoldDB" id="A0A0C1NBE1"/>
<dbReference type="Proteomes" id="UP000029738">
    <property type="component" value="Unassembled WGS sequence"/>
</dbReference>
<comment type="caution">
    <text evidence="16">The sequence shown here is derived from an EMBL/GenBank/DDBJ whole genome shotgun (WGS) entry which is preliminary data.</text>
</comment>
<dbReference type="STRING" id="1479485.DA73_0210885"/>
<dbReference type="InterPro" id="IPR036565">
    <property type="entry name" value="Mur-like_cat_sf"/>
</dbReference>
<sequence>MSFSITLSQLVKILSARSANLSENELAKSSIGIQTDSRIIKPGEIFVALRGEKFDGHEFIQKAIDKGALAAVVDFEYENAEFPILQVNDTLLAYQKIGRWWREQFQIPVIGVTGSVGKTTTKELIAAVLATKGKALKTYGNYNNEIGVPKTLLQLAPEHDFAVIEMAMRGTGQIAELTHIANPTIGVITNVGTAHIELLGSEEAIARAKCELLAEMPKDSVAILNHDCPLLIETAAKVWQGKVLTYGLSGGDIQGRLVDSETIEVGGIQLPLPLPGRHNATNFLAALAVAQVLDIDWSFLELGVMVEMPGGRSQRFTLSNDVVILDETYNAAPEAMQAALNLLAETPGHRRIAVLGAMKELGERSHHIHQKVGETVRKLNLDALLVLVDGNDAQAIAESAEGVPCECFSTHGELVDRLKTFVQEGDRILFKAAHSIGLDKVVSQFRTEFNSDQ</sequence>
<keyword evidence="1 10" id="KW-0963">Cytoplasm</keyword>
<dbReference type="PANTHER" id="PTHR43024:SF1">
    <property type="entry name" value="UDP-N-ACETYLMURAMOYL-TRIPEPTIDE--D-ALANYL-D-ALANINE LIGASE"/>
    <property type="match status" value="1"/>
</dbReference>
<feature type="binding site" evidence="10">
    <location>
        <begin position="114"/>
        <end position="120"/>
    </location>
    <ligand>
        <name>ATP</name>
        <dbReference type="ChEBI" id="CHEBI:30616"/>
    </ligand>
</feature>
<dbReference type="Gene3D" id="3.40.1190.10">
    <property type="entry name" value="Mur-like, catalytic domain"/>
    <property type="match status" value="1"/>
</dbReference>
<protein>
    <recommendedName>
        <fullName evidence="10 11">UDP-N-acetylmuramoyl-tripeptide--D-alanyl-D-alanine ligase</fullName>
        <ecNumber evidence="10 11">6.3.2.10</ecNumber>
    </recommendedName>
    <alternativeName>
        <fullName evidence="10">D-alanyl-D-alanine-adding enzyme</fullName>
    </alternativeName>
</protein>
<proteinExistence type="inferred from homology"/>
<evidence type="ECO:0000256" key="3">
    <source>
        <dbReference type="ARBA" id="ARBA00022618"/>
    </source>
</evidence>
<evidence type="ECO:0000256" key="8">
    <source>
        <dbReference type="ARBA" id="ARBA00023306"/>
    </source>
</evidence>
<comment type="pathway">
    <text evidence="10 11">Cell wall biogenesis; peptidoglycan biosynthesis.</text>
</comment>
<dbReference type="SUPFAM" id="SSF53623">
    <property type="entry name" value="MurD-like peptide ligases, catalytic domain"/>
    <property type="match status" value="1"/>
</dbReference>
<evidence type="ECO:0000313" key="15">
    <source>
        <dbReference type="EMBL" id="KAF3890597.1"/>
    </source>
</evidence>
<comment type="catalytic activity">
    <reaction evidence="10 11">
        <text>D-alanyl-D-alanine + UDP-N-acetyl-alpha-D-muramoyl-L-alanyl-gamma-D-glutamyl-meso-2,6-diaminopimelate + ATP = UDP-N-acetyl-alpha-D-muramoyl-L-alanyl-gamma-D-glutamyl-meso-2,6-diaminopimeloyl-D-alanyl-D-alanine + ADP + phosphate + H(+)</text>
        <dbReference type="Rhea" id="RHEA:28374"/>
        <dbReference type="ChEBI" id="CHEBI:15378"/>
        <dbReference type="ChEBI" id="CHEBI:30616"/>
        <dbReference type="ChEBI" id="CHEBI:43474"/>
        <dbReference type="ChEBI" id="CHEBI:57822"/>
        <dbReference type="ChEBI" id="CHEBI:61386"/>
        <dbReference type="ChEBI" id="CHEBI:83905"/>
        <dbReference type="ChEBI" id="CHEBI:456216"/>
        <dbReference type="EC" id="6.3.2.10"/>
    </reaction>
</comment>
<dbReference type="GO" id="GO:0005524">
    <property type="term" value="F:ATP binding"/>
    <property type="evidence" value="ECO:0007669"/>
    <property type="project" value="UniProtKB-UniRule"/>
</dbReference>
<evidence type="ECO:0000259" key="14">
    <source>
        <dbReference type="Pfam" id="PF08245"/>
    </source>
</evidence>
<dbReference type="InterPro" id="IPR051046">
    <property type="entry name" value="MurCDEF_CellWall_CoF430Synth"/>
</dbReference>
<organism evidence="16">
    <name type="scientific">Tolypothrix bouteillei VB521301</name>
    <dbReference type="NCBI Taxonomy" id="1479485"/>
    <lineage>
        <taxon>Bacteria</taxon>
        <taxon>Bacillati</taxon>
        <taxon>Cyanobacteriota</taxon>
        <taxon>Cyanophyceae</taxon>
        <taxon>Nostocales</taxon>
        <taxon>Tolypothrichaceae</taxon>
        <taxon>Tolypothrix</taxon>
    </lineage>
</organism>
<dbReference type="GO" id="GO:0047480">
    <property type="term" value="F:UDP-N-acetylmuramoyl-tripeptide-D-alanyl-D-alanine ligase activity"/>
    <property type="evidence" value="ECO:0007669"/>
    <property type="project" value="UniProtKB-UniRule"/>
</dbReference>
<feature type="domain" description="Mur ligase C-terminal" evidence="13">
    <location>
        <begin position="311"/>
        <end position="433"/>
    </location>
</feature>
<evidence type="ECO:0000256" key="9">
    <source>
        <dbReference type="ARBA" id="ARBA00023316"/>
    </source>
</evidence>
<dbReference type="HAMAP" id="MF_02019">
    <property type="entry name" value="MurF"/>
    <property type="match status" value="1"/>
</dbReference>
<keyword evidence="7 10" id="KW-0573">Peptidoglycan synthesis</keyword>
<evidence type="ECO:0000256" key="10">
    <source>
        <dbReference type="HAMAP-Rule" id="MF_02019"/>
    </source>
</evidence>
<dbReference type="EC" id="6.3.2.10" evidence="10 11"/>
<keyword evidence="3 10" id="KW-0132">Cell division</keyword>
<keyword evidence="17" id="KW-1185">Reference proteome</keyword>
<dbReference type="PANTHER" id="PTHR43024">
    <property type="entry name" value="UDP-N-ACETYLMURAMOYL-TRIPEPTIDE--D-ALANYL-D-ALANINE LIGASE"/>
    <property type="match status" value="1"/>
</dbReference>
<dbReference type="EMBL" id="JHEG02000037">
    <property type="protein sequence ID" value="KIE12092.1"/>
    <property type="molecule type" value="Genomic_DNA"/>
</dbReference>
<dbReference type="SUPFAM" id="SSF53244">
    <property type="entry name" value="MurD-like peptide ligases, peptide-binding domain"/>
    <property type="match status" value="1"/>
</dbReference>
<dbReference type="SUPFAM" id="SSF63418">
    <property type="entry name" value="MurE/MurF N-terminal domain"/>
    <property type="match status" value="1"/>
</dbReference>